<comment type="caution">
    <text evidence="1">The sequence shown here is derived from an EMBL/GenBank/DDBJ whole genome shotgun (WGS) entry which is preliminary data.</text>
</comment>
<accession>A0A9W5Y9W7</accession>
<dbReference type="EMBL" id="BRLB01000001">
    <property type="protein sequence ID" value="GKX28601.1"/>
    <property type="molecule type" value="Genomic_DNA"/>
</dbReference>
<organism evidence="1 2">
    <name type="scientific">Vallitalea longa</name>
    <dbReference type="NCBI Taxonomy" id="2936439"/>
    <lineage>
        <taxon>Bacteria</taxon>
        <taxon>Bacillati</taxon>
        <taxon>Bacillota</taxon>
        <taxon>Clostridia</taxon>
        <taxon>Lachnospirales</taxon>
        <taxon>Vallitaleaceae</taxon>
        <taxon>Vallitalea</taxon>
    </lineage>
</organism>
<gene>
    <name evidence="1" type="ORF">SH1V18_10810</name>
</gene>
<dbReference type="Proteomes" id="UP001144256">
    <property type="component" value="Unassembled WGS sequence"/>
</dbReference>
<sequence>MTLVGSLPFSSKNREVFASMIEQTIEEWKAAYNDAEPEDKGFMIGQLIGEAISVAVGAGCATNKFAKFVKSGNFKKAVGRVIKKAKYNLSKLKNMNPSKIIDSIKKITRKKNHYEVVMNNDDLVTISFDELTNVQKSKFDGLADSYKGKDIIHDRVNGEEGLGVVDDIENTGNFIYKNNPLDNPKATKDILKNDKAVYGFTPDPNSDSIGGFSDLIDWTDPEQVAGKRAERIKYHQKNDNIFNRIKEMKNQGATTEEIATEAVNMRNQNRLDSYVDNPQGLSAAMEHNINVYGNTNGATPEFLFKKYGSWDTVLQKTISANPGMDACLGLYDDYYYLYSIN</sequence>
<reference evidence="1" key="1">
    <citation type="submission" date="2022-06" db="EMBL/GenBank/DDBJ databases">
        <title>Vallitalea longa sp. nov., an anaerobic bacterium isolated from marine sediment.</title>
        <authorList>
            <person name="Hirano S."/>
            <person name="Terahara T."/>
            <person name="Mori K."/>
            <person name="Hamada M."/>
            <person name="Matsumoto R."/>
            <person name="Kobayashi T."/>
        </authorList>
    </citation>
    <scope>NUCLEOTIDE SEQUENCE</scope>
    <source>
        <strain evidence="1">SH18-1</strain>
    </source>
</reference>
<keyword evidence="2" id="KW-1185">Reference proteome</keyword>
<protein>
    <submittedName>
        <fullName evidence="1">Uncharacterized protein</fullName>
    </submittedName>
</protein>
<evidence type="ECO:0000313" key="1">
    <source>
        <dbReference type="EMBL" id="GKX28601.1"/>
    </source>
</evidence>
<dbReference type="AlphaFoldDB" id="A0A9W5Y9W7"/>
<name>A0A9W5Y9W7_9FIRM</name>
<proteinExistence type="predicted"/>
<dbReference type="RefSeq" id="WP_281813056.1">
    <property type="nucleotide sequence ID" value="NZ_BRLB01000001.1"/>
</dbReference>
<evidence type="ECO:0000313" key="2">
    <source>
        <dbReference type="Proteomes" id="UP001144256"/>
    </source>
</evidence>